<dbReference type="STRING" id="316055.RPE_2650"/>
<sequence>MTDASLLALRQLLLLRYETLKARLTRRLGSAELAGDALQETWLRLQSGDGIASVRSHDAYLFRIAVNVARDSRRAEKRRLTTAEVETLLNVADAEPDPARVAEARSDLAALRMAMAELPPRQRAILLAARLEEMPRREIAKRYRISLRLVQRELQEAQDYCAGRLRRSSPKLFTLPAPESSVGDAPGGTARDERPTSDREQ</sequence>
<evidence type="ECO:0000259" key="6">
    <source>
        <dbReference type="Pfam" id="PF04542"/>
    </source>
</evidence>
<dbReference type="InterPro" id="IPR036388">
    <property type="entry name" value="WH-like_DNA-bd_sf"/>
</dbReference>
<dbReference type="PANTHER" id="PTHR43133">
    <property type="entry name" value="RNA POLYMERASE ECF-TYPE SIGMA FACTO"/>
    <property type="match status" value="1"/>
</dbReference>
<feature type="domain" description="RNA polymerase sigma-70 region 2" evidence="6">
    <location>
        <begin position="19"/>
        <end position="79"/>
    </location>
</feature>
<organism evidence="8">
    <name type="scientific">Rhodopseudomonas palustris (strain BisA53)</name>
    <dbReference type="NCBI Taxonomy" id="316055"/>
    <lineage>
        <taxon>Bacteria</taxon>
        <taxon>Pseudomonadati</taxon>
        <taxon>Pseudomonadota</taxon>
        <taxon>Alphaproteobacteria</taxon>
        <taxon>Hyphomicrobiales</taxon>
        <taxon>Nitrobacteraceae</taxon>
        <taxon>Rhodopseudomonas</taxon>
    </lineage>
</organism>
<dbReference type="AlphaFoldDB" id="Q07N97"/>
<proteinExistence type="inferred from homology"/>
<name>Q07N97_RHOP5</name>
<keyword evidence="4" id="KW-0804">Transcription</keyword>
<dbReference type="eggNOG" id="COG1595">
    <property type="taxonomic scope" value="Bacteria"/>
</dbReference>
<dbReference type="SUPFAM" id="SSF88946">
    <property type="entry name" value="Sigma2 domain of RNA polymerase sigma factors"/>
    <property type="match status" value="1"/>
</dbReference>
<dbReference type="Pfam" id="PF04542">
    <property type="entry name" value="Sigma70_r2"/>
    <property type="match status" value="1"/>
</dbReference>
<feature type="region of interest" description="Disordered" evidence="5">
    <location>
        <begin position="168"/>
        <end position="201"/>
    </location>
</feature>
<dbReference type="SUPFAM" id="SSF88659">
    <property type="entry name" value="Sigma3 and sigma4 domains of RNA polymerase sigma factors"/>
    <property type="match status" value="1"/>
</dbReference>
<dbReference type="PANTHER" id="PTHR43133:SF63">
    <property type="entry name" value="RNA POLYMERASE SIGMA FACTOR FECI-RELATED"/>
    <property type="match status" value="1"/>
</dbReference>
<dbReference type="InterPro" id="IPR013249">
    <property type="entry name" value="RNA_pol_sigma70_r4_t2"/>
</dbReference>
<feature type="compositionally biased region" description="Basic and acidic residues" evidence="5">
    <location>
        <begin position="190"/>
        <end position="201"/>
    </location>
</feature>
<dbReference type="GO" id="GO:0003677">
    <property type="term" value="F:DNA binding"/>
    <property type="evidence" value="ECO:0007669"/>
    <property type="project" value="InterPro"/>
</dbReference>
<evidence type="ECO:0000256" key="4">
    <source>
        <dbReference type="ARBA" id="ARBA00023163"/>
    </source>
</evidence>
<feature type="domain" description="RNA polymerase sigma factor 70 region 4 type 2" evidence="7">
    <location>
        <begin position="109"/>
        <end position="157"/>
    </location>
</feature>
<protein>
    <submittedName>
        <fullName evidence="8">RNA polymerase, sigma-24 subunit, ECF subfamily</fullName>
    </submittedName>
</protein>
<dbReference type="EMBL" id="CP000463">
    <property type="protein sequence ID" value="ABJ06587.1"/>
    <property type="molecule type" value="Genomic_DNA"/>
</dbReference>
<reference evidence="8" key="1">
    <citation type="submission" date="2006-09" db="EMBL/GenBank/DDBJ databases">
        <title>Complete sequence of Rhodopseudomonas palustris BisA53.</title>
        <authorList>
            <consortium name="US DOE Joint Genome Institute"/>
            <person name="Copeland A."/>
            <person name="Lucas S."/>
            <person name="Lapidus A."/>
            <person name="Barry K."/>
            <person name="Detter J.C."/>
            <person name="Glavina del Rio T."/>
            <person name="Hammon N."/>
            <person name="Israni S."/>
            <person name="Dalin E."/>
            <person name="Tice H."/>
            <person name="Pitluck S."/>
            <person name="Chain P."/>
            <person name="Malfatti S."/>
            <person name="Shin M."/>
            <person name="Vergez L."/>
            <person name="Schmutz J."/>
            <person name="Larimer F."/>
            <person name="Land M."/>
            <person name="Hauser L."/>
            <person name="Pelletier D.A."/>
            <person name="Kyrpides N."/>
            <person name="Kim E."/>
            <person name="Harwood C.S."/>
            <person name="Oda Y."/>
            <person name="Richardson P."/>
        </authorList>
    </citation>
    <scope>NUCLEOTIDE SEQUENCE [LARGE SCALE GENOMIC DNA]</scope>
    <source>
        <strain evidence="8">BisA53</strain>
    </source>
</reference>
<dbReference type="InterPro" id="IPR039425">
    <property type="entry name" value="RNA_pol_sigma-70-like"/>
</dbReference>
<dbReference type="GO" id="GO:0006352">
    <property type="term" value="P:DNA-templated transcription initiation"/>
    <property type="evidence" value="ECO:0007669"/>
    <property type="project" value="InterPro"/>
</dbReference>
<gene>
    <name evidence="8" type="ordered locus">RPE_2650</name>
</gene>
<evidence type="ECO:0000256" key="1">
    <source>
        <dbReference type="ARBA" id="ARBA00010641"/>
    </source>
</evidence>
<comment type="similarity">
    <text evidence="1">Belongs to the sigma-70 factor family. ECF subfamily.</text>
</comment>
<dbReference type="InterPro" id="IPR013325">
    <property type="entry name" value="RNA_pol_sigma_r2"/>
</dbReference>
<dbReference type="HOGENOM" id="CLU_047691_12_3_5"/>
<dbReference type="InterPro" id="IPR007627">
    <property type="entry name" value="RNA_pol_sigma70_r2"/>
</dbReference>
<keyword evidence="3" id="KW-0731">Sigma factor</keyword>
<dbReference type="GO" id="GO:0016987">
    <property type="term" value="F:sigma factor activity"/>
    <property type="evidence" value="ECO:0007669"/>
    <property type="project" value="UniProtKB-KW"/>
</dbReference>
<evidence type="ECO:0000313" key="8">
    <source>
        <dbReference type="EMBL" id="ABJ06587.1"/>
    </source>
</evidence>
<accession>Q07N97</accession>
<dbReference type="InterPro" id="IPR013324">
    <property type="entry name" value="RNA_pol_sigma_r3/r4-like"/>
</dbReference>
<dbReference type="Pfam" id="PF08281">
    <property type="entry name" value="Sigma70_r4_2"/>
    <property type="match status" value="1"/>
</dbReference>
<dbReference type="Gene3D" id="1.10.1740.10">
    <property type="match status" value="1"/>
</dbReference>
<evidence type="ECO:0000256" key="5">
    <source>
        <dbReference type="SAM" id="MobiDB-lite"/>
    </source>
</evidence>
<evidence type="ECO:0000259" key="7">
    <source>
        <dbReference type="Pfam" id="PF08281"/>
    </source>
</evidence>
<evidence type="ECO:0000256" key="2">
    <source>
        <dbReference type="ARBA" id="ARBA00023015"/>
    </source>
</evidence>
<dbReference type="KEGG" id="rpe:RPE_2650"/>
<keyword evidence="2" id="KW-0805">Transcription regulation</keyword>
<dbReference type="InterPro" id="IPR014284">
    <property type="entry name" value="RNA_pol_sigma-70_dom"/>
</dbReference>
<dbReference type="Gene3D" id="1.10.10.10">
    <property type="entry name" value="Winged helix-like DNA-binding domain superfamily/Winged helix DNA-binding domain"/>
    <property type="match status" value="1"/>
</dbReference>
<dbReference type="NCBIfam" id="TIGR02937">
    <property type="entry name" value="sigma70-ECF"/>
    <property type="match status" value="1"/>
</dbReference>
<dbReference type="OrthoDB" id="9794372at2"/>
<evidence type="ECO:0000256" key="3">
    <source>
        <dbReference type="ARBA" id="ARBA00023082"/>
    </source>
</evidence>